<evidence type="ECO:0000313" key="2">
    <source>
        <dbReference type="Proteomes" id="UP000034799"/>
    </source>
</evidence>
<protein>
    <submittedName>
        <fullName evidence="1">Uncharacterized protein</fullName>
    </submittedName>
</protein>
<dbReference type="EMBL" id="LBWK01000001">
    <property type="protein sequence ID" value="KKR06205.1"/>
    <property type="molecule type" value="Genomic_DNA"/>
</dbReference>
<organism evidence="1 2">
    <name type="scientific">candidate division WS6 bacterium GW2011_GWF2_39_15</name>
    <dbReference type="NCBI Taxonomy" id="1619100"/>
    <lineage>
        <taxon>Bacteria</taxon>
        <taxon>Candidatus Dojkabacteria</taxon>
    </lineage>
</organism>
<gene>
    <name evidence="1" type="ORF">UT34_C0001G0245</name>
</gene>
<accession>A0A0G0Q709</accession>
<sequence length="141" mass="15789">MPPRSNMEISSLMRERPSLAILQCDLLQHGLEFDSIIEGDLPWHEIVVGCRSASAVVNETLIQFPGRVTFPERENSVLRCGNHIIEGPYIGITVSNPRSNAEIIVLSGRNGCVHINLDRRKNLSTFYQTAPLTEFQQGVLF</sequence>
<evidence type="ECO:0000313" key="1">
    <source>
        <dbReference type="EMBL" id="KKR06205.1"/>
    </source>
</evidence>
<comment type="caution">
    <text evidence="1">The sequence shown here is derived from an EMBL/GenBank/DDBJ whole genome shotgun (WGS) entry which is preliminary data.</text>
</comment>
<dbReference type="STRING" id="1619100.UT34_C0001G0245"/>
<proteinExistence type="predicted"/>
<dbReference type="AlphaFoldDB" id="A0A0G0Q709"/>
<name>A0A0G0Q709_9BACT</name>
<dbReference type="Proteomes" id="UP000034799">
    <property type="component" value="Unassembled WGS sequence"/>
</dbReference>
<reference evidence="1 2" key="1">
    <citation type="journal article" date="2015" name="Nature">
        <title>rRNA introns, odd ribosomes, and small enigmatic genomes across a large radiation of phyla.</title>
        <authorList>
            <person name="Brown C.T."/>
            <person name="Hug L.A."/>
            <person name="Thomas B.C."/>
            <person name="Sharon I."/>
            <person name="Castelle C.J."/>
            <person name="Singh A."/>
            <person name="Wilkins M.J."/>
            <person name="Williams K.H."/>
            <person name="Banfield J.F."/>
        </authorList>
    </citation>
    <scope>NUCLEOTIDE SEQUENCE [LARGE SCALE GENOMIC DNA]</scope>
</reference>